<reference evidence="1" key="1">
    <citation type="submission" date="2020-05" db="EMBL/GenBank/DDBJ databases">
        <title>Large-scale comparative analyses of tick genomes elucidate their genetic diversity and vector capacities.</title>
        <authorList>
            <person name="Jia N."/>
            <person name="Wang J."/>
            <person name="Shi W."/>
            <person name="Du L."/>
            <person name="Sun Y."/>
            <person name="Zhan W."/>
            <person name="Jiang J."/>
            <person name="Wang Q."/>
            <person name="Zhang B."/>
            <person name="Ji P."/>
            <person name="Sakyi L.B."/>
            <person name="Cui X."/>
            <person name="Yuan T."/>
            <person name="Jiang B."/>
            <person name="Yang W."/>
            <person name="Lam T.T.-Y."/>
            <person name="Chang Q."/>
            <person name="Ding S."/>
            <person name="Wang X."/>
            <person name="Zhu J."/>
            <person name="Ruan X."/>
            <person name="Zhao L."/>
            <person name="Wei J."/>
            <person name="Que T."/>
            <person name="Du C."/>
            <person name="Cheng J."/>
            <person name="Dai P."/>
            <person name="Han X."/>
            <person name="Huang E."/>
            <person name="Gao Y."/>
            <person name="Liu J."/>
            <person name="Shao H."/>
            <person name="Ye R."/>
            <person name="Li L."/>
            <person name="Wei W."/>
            <person name="Wang X."/>
            <person name="Wang C."/>
            <person name="Yang T."/>
            <person name="Huo Q."/>
            <person name="Li W."/>
            <person name="Guo W."/>
            <person name="Chen H."/>
            <person name="Zhou L."/>
            <person name="Ni X."/>
            <person name="Tian J."/>
            <person name="Zhou Y."/>
            <person name="Sheng Y."/>
            <person name="Liu T."/>
            <person name="Pan Y."/>
            <person name="Xia L."/>
            <person name="Li J."/>
            <person name="Zhao F."/>
            <person name="Cao W."/>
        </authorList>
    </citation>
    <scope>NUCLEOTIDE SEQUENCE</scope>
    <source>
        <strain evidence="1">Dsil-2018</strain>
    </source>
</reference>
<evidence type="ECO:0000313" key="1">
    <source>
        <dbReference type="EMBL" id="KAH7978463.1"/>
    </source>
</evidence>
<dbReference type="EMBL" id="CM023470">
    <property type="protein sequence ID" value="KAH7978463.1"/>
    <property type="molecule type" value="Genomic_DNA"/>
</dbReference>
<dbReference type="Proteomes" id="UP000821865">
    <property type="component" value="Chromosome 1"/>
</dbReference>
<sequence length="159" mass="18032">MSGIAVRRLSAERKAWRKDHPFGFVARPSKNADGTLNLFEWDCAIPGKQGTPWEGGLYKLRMIFKDDYPSTPPICKFEPPVFHPNVFSSGQVCLSLLDEDKGWRAATTMKDILLGIQALLDEPNVDDPAQLEASEVYKRDAQEYRRRVIQQAKNMPPPE</sequence>
<comment type="caution">
    <text evidence="1">The sequence shown here is derived from an EMBL/GenBank/DDBJ whole genome shotgun (WGS) entry which is preliminary data.</text>
</comment>
<organism evidence="1 2">
    <name type="scientific">Dermacentor silvarum</name>
    <name type="common">Tick</name>
    <dbReference type="NCBI Taxonomy" id="543639"/>
    <lineage>
        <taxon>Eukaryota</taxon>
        <taxon>Metazoa</taxon>
        <taxon>Ecdysozoa</taxon>
        <taxon>Arthropoda</taxon>
        <taxon>Chelicerata</taxon>
        <taxon>Arachnida</taxon>
        <taxon>Acari</taxon>
        <taxon>Parasitiformes</taxon>
        <taxon>Ixodida</taxon>
        <taxon>Ixodoidea</taxon>
        <taxon>Ixodidae</taxon>
        <taxon>Rhipicephalinae</taxon>
        <taxon>Dermacentor</taxon>
    </lineage>
</organism>
<name>A0ACB8DW03_DERSI</name>
<keyword evidence="2" id="KW-1185">Reference proteome</keyword>
<accession>A0ACB8DW03</accession>
<proteinExistence type="predicted"/>
<evidence type="ECO:0000313" key="2">
    <source>
        <dbReference type="Proteomes" id="UP000821865"/>
    </source>
</evidence>
<gene>
    <name evidence="1" type="ORF">HPB49_005574</name>
</gene>
<protein>
    <submittedName>
        <fullName evidence="1">Uncharacterized protein</fullName>
    </submittedName>
</protein>